<gene>
    <name evidence="3" type="ORF">SSEG_10787</name>
</gene>
<dbReference type="GO" id="GO:0016740">
    <property type="term" value="F:transferase activity"/>
    <property type="evidence" value="ECO:0007669"/>
    <property type="project" value="UniProtKB-KW"/>
</dbReference>
<evidence type="ECO:0000313" key="4">
    <source>
        <dbReference type="Proteomes" id="UP000002785"/>
    </source>
</evidence>
<organism evidence="3 4">
    <name type="scientific">Streptomyces sviceus (strain ATCC 29083 / DSM 924 / JCM 4929 / NBRC 13980 / NCIMB 11184 / NRRL 5439 / UC 5370)</name>
    <dbReference type="NCBI Taxonomy" id="463191"/>
    <lineage>
        <taxon>Bacteria</taxon>
        <taxon>Bacillati</taxon>
        <taxon>Actinomycetota</taxon>
        <taxon>Actinomycetes</taxon>
        <taxon>Kitasatosporales</taxon>
        <taxon>Streptomycetaceae</taxon>
        <taxon>Streptomyces</taxon>
    </lineage>
</organism>
<evidence type="ECO:0000256" key="2">
    <source>
        <dbReference type="ARBA" id="ARBA00022679"/>
    </source>
</evidence>
<dbReference type="InterPro" id="IPR044855">
    <property type="entry name" value="CoA-Trfase_III_dom3_sf"/>
</dbReference>
<dbReference type="Pfam" id="PF02515">
    <property type="entry name" value="CoA_transf_3"/>
    <property type="match status" value="1"/>
</dbReference>
<dbReference type="InterPro" id="IPR023606">
    <property type="entry name" value="CoA-Trfase_III_dom_1_sf"/>
</dbReference>
<dbReference type="HOGENOM" id="CLU_033975_2_0_11"/>
<sequence>MTETPLQGLRVLDTATLFAGPLAATLLGDFGAEVVKIEHPTKPDPSRGHGPSKDGIGLWWKVLGRNKRTITLDLSKPGGRTTFLKLAASADVVIENFRPGTLEKWDLGWPELSAVNPRLVLTRVTGFGQFGPYAHRPGFGTLAEAMSGFAAITGEPDAPPVLPPFGLADSIAGLATAYAVMTALAARDRTGEGQVVDMALIEPILTVLGPQPTWYDQLGHVQERTGNRSANNAPRNTYRTADGTWVAVSTSAQSIAERVMHLVGRPELIDEPWFATGAERAAHADVLDAAVGSWIARRSRADVLAAFEKAEAAVAPIQDVRDVLADPQ</sequence>
<evidence type="ECO:0000313" key="3">
    <source>
        <dbReference type="EMBL" id="EFH28549.1"/>
    </source>
</evidence>
<name>D6XA86_STRX2</name>
<evidence type="ECO:0000256" key="1">
    <source>
        <dbReference type="ARBA" id="ARBA00008383"/>
    </source>
</evidence>
<keyword evidence="2 3" id="KW-0808">Transferase</keyword>
<protein>
    <submittedName>
        <fullName evidence="3">Acyl-CoA transferase/carnitine dehydratase</fullName>
    </submittedName>
</protein>
<proteinExistence type="inferred from homology"/>
<dbReference type="InterPro" id="IPR050509">
    <property type="entry name" value="CoA-transferase_III"/>
</dbReference>
<dbReference type="PANTHER" id="PTHR48228:SF6">
    <property type="entry name" value="L-CARNITINE COA-TRANSFERASE"/>
    <property type="match status" value="1"/>
</dbReference>
<accession>D6XA86</accession>
<comment type="similarity">
    <text evidence="1">Belongs to the CoA-transferase III family.</text>
</comment>
<keyword evidence="4" id="KW-1185">Reference proteome</keyword>
<reference evidence="3" key="1">
    <citation type="submission" date="2009-10" db="EMBL/GenBank/DDBJ databases">
        <title>The genome sequence of Streptomyces sviceus strain ATCC 29083.</title>
        <authorList>
            <consortium name="The Broad Institute Genome Sequencing Platform"/>
            <consortium name="Broad Institute Microbial Sequencing Center"/>
            <person name="Fischbach M."/>
            <person name="Godfrey P."/>
            <person name="Ward D."/>
            <person name="Young S."/>
            <person name="Zeng Q."/>
            <person name="Koehrsen M."/>
            <person name="Alvarado L."/>
            <person name="Berlin A.M."/>
            <person name="Bochicchio J."/>
            <person name="Borenstein D."/>
            <person name="Chapman S.B."/>
            <person name="Chen Z."/>
            <person name="Engels R."/>
            <person name="Freedman E."/>
            <person name="Gellesch M."/>
            <person name="Goldberg J."/>
            <person name="Griggs A."/>
            <person name="Gujja S."/>
            <person name="Heilman E.R."/>
            <person name="Heiman D.I."/>
            <person name="Hepburn T.A."/>
            <person name="Howarth C."/>
            <person name="Jen D."/>
            <person name="Larson L."/>
            <person name="Lewis B."/>
            <person name="Mehta T."/>
            <person name="Park D."/>
            <person name="Pearson M."/>
            <person name="Richards J."/>
            <person name="Roberts A."/>
            <person name="Saif S."/>
            <person name="Shea T.D."/>
            <person name="Shenoy N."/>
            <person name="Sisk P."/>
            <person name="Stolte C."/>
            <person name="Sykes S.N."/>
            <person name="Thomson T."/>
            <person name="Walk T."/>
            <person name="White J."/>
            <person name="Yandava C."/>
            <person name="Straight P."/>
            <person name="Clardy J."/>
            <person name="Hung D."/>
            <person name="Kolter R."/>
            <person name="Mekalanos J."/>
            <person name="Walker S."/>
            <person name="Walsh C.T."/>
            <person name="Wieland-Brown L.C."/>
            <person name="Haas B."/>
            <person name="Nusbaum C."/>
            <person name="Birren B."/>
        </authorList>
    </citation>
    <scope>NUCLEOTIDE SEQUENCE [LARGE SCALE GENOMIC DNA]</scope>
    <source>
        <strain evidence="3">ATCC 29083</strain>
    </source>
</reference>
<dbReference type="Proteomes" id="UP000002785">
    <property type="component" value="Chromosome"/>
</dbReference>
<dbReference type="EMBL" id="CM000951">
    <property type="protein sequence ID" value="EFH28549.1"/>
    <property type="molecule type" value="Genomic_DNA"/>
</dbReference>
<dbReference type="AlphaFoldDB" id="D6XA86"/>
<dbReference type="Gene3D" id="3.40.50.10540">
    <property type="entry name" value="Crotonobetainyl-coa:carnitine coa-transferase, domain 1"/>
    <property type="match status" value="1"/>
</dbReference>
<dbReference type="Gene3D" id="3.30.1540.10">
    <property type="entry name" value="formyl-coa transferase, domain 3"/>
    <property type="match status" value="1"/>
</dbReference>
<dbReference type="InterPro" id="IPR003673">
    <property type="entry name" value="CoA-Trfase_fam_III"/>
</dbReference>
<dbReference type="PANTHER" id="PTHR48228">
    <property type="entry name" value="SUCCINYL-COA--D-CITRAMALATE COA-TRANSFERASE"/>
    <property type="match status" value="1"/>
</dbReference>
<dbReference type="SUPFAM" id="SSF89796">
    <property type="entry name" value="CoA-transferase family III (CaiB/BaiF)"/>
    <property type="match status" value="1"/>
</dbReference>
<dbReference type="eggNOG" id="COG1804">
    <property type="taxonomic scope" value="Bacteria"/>
</dbReference>